<gene>
    <name evidence="2" type="ORF">THITH_13810</name>
</gene>
<evidence type="ECO:0000313" key="2">
    <source>
        <dbReference type="EMBL" id="AHF00249.1"/>
    </source>
</evidence>
<keyword evidence="3" id="KW-1185">Reference proteome</keyword>
<dbReference type="HOGENOM" id="CLU_568511_0_0_6"/>
<feature type="transmembrane region" description="Helical" evidence="1">
    <location>
        <begin position="21"/>
        <end position="42"/>
    </location>
</feature>
<dbReference type="AlphaFoldDB" id="W0DTE8"/>
<organism evidence="2 3">
    <name type="scientific">Thioalkalivibrio paradoxus ARh 1</name>
    <dbReference type="NCBI Taxonomy" id="713585"/>
    <lineage>
        <taxon>Bacteria</taxon>
        <taxon>Pseudomonadati</taxon>
        <taxon>Pseudomonadota</taxon>
        <taxon>Gammaproteobacteria</taxon>
        <taxon>Chromatiales</taxon>
        <taxon>Ectothiorhodospiraceae</taxon>
        <taxon>Thioalkalivibrio</taxon>
    </lineage>
</organism>
<dbReference type="SUPFAM" id="SSF56935">
    <property type="entry name" value="Porins"/>
    <property type="match status" value="1"/>
</dbReference>
<dbReference type="KEGG" id="tti:THITH_13810"/>
<accession>W0DTE8</accession>
<reference evidence="2 3" key="1">
    <citation type="submission" date="2013-12" db="EMBL/GenBank/DDBJ databases">
        <authorList>
            <consortium name="DOE Joint Genome Institute"/>
            <person name="Muyzer G."/>
            <person name="Huntemann M."/>
            <person name="Han J."/>
            <person name="Chen A."/>
            <person name="Kyrpides N."/>
            <person name="Mavromatis K."/>
            <person name="Markowitz V."/>
            <person name="Palaniappan K."/>
            <person name="Ivanova N."/>
            <person name="Schaumberg A."/>
            <person name="Pati A."/>
            <person name="Liolios K."/>
            <person name="Nordberg H.P."/>
            <person name="Cantor M.N."/>
            <person name="Hua S.X."/>
            <person name="Woyke T."/>
        </authorList>
    </citation>
    <scope>NUCLEOTIDE SEQUENCE [LARGE SCALE GENOMIC DNA]</scope>
    <source>
        <strain evidence="2 3">ARh 1</strain>
    </source>
</reference>
<protein>
    <recommendedName>
        <fullName evidence="4">TIGR03016 family PEP-CTERM system-associated outer membrane protein</fullName>
    </recommendedName>
</protein>
<keyword evidence="1" id="KW-1133">Transmembrane helix</keyword>
<name>W0DTE8_9GAMM</name>
<dbReference type="Proteomes" id="UP000005289">
    <property type="component" value="Chromosome"/>
</dbReference>
<dbReference type="EMBL" id="CP007029">
    <property type="protein sequence ID" value="AHF00249.1"/>
    <property type="molecule type" value="Genomic_DNA"/>
</dbReference>
<evidence type="ECO:0000313" key="3">
    <source>
        <dbReference type="Proteomes" id="UP000005289"/>
    </source>
</evidence>
<sequence>MDITQFCRRPDSRGSWWHRASLGDVVIAGFAVMAVLGSYPLLAQQTDAATDEAAEAEASEQSPSSLRLSGTLDTSYRLRRFDGGHDQDLDVFFSLQADDIVKDRVDAAVSFYWHRDLDGVLVPSRFDPFLDLDQAADREFRLYTAYVNLNQAEFNGASLRLGRQFIDEIDFVHFDGASARLRPTARIDAQVFGGKPVSFFSGTSGETLYGARGDFRATPRARAAGTFYRYEGSEVTDDLLSLEGWYRWSVWAQSYLKYSWLNSDSYILQSDHFVRADRAGLDISVQTVSLLEPVSESTLNFNPYFPLLNSFTPFDFASVLAIKELGENASLRAGFDLRSADSVDDPVTAFNNRDFRRGILGFELRPTDTLTVALDAEYWKVDDDDRFTGFSGELEYRPTSRWTFTGGAEYGEYVQVYRDELALIFGEEKTFRITPDVITYFSRARWQNGRIAVSASLEYEDNSEDSDDWLSFQLRLGLRF</sequence>
<proteinExistence type="predicted"/>
<keyword evidence="1" id="KW-0472">Membrane</keyword>
<dbReference type="RefSeq" id="WP_006748951.1">
    <property type="nucleotide sequence ID" value="NZ_CP007029.1"/>
</dbReference>
<keyword evidence="1" id="KW-0812">Transmembrane</keyword>
<evidence type="ECO:0008006" key="4">
    <source>
        <dbReference type="Google" id="ProtNLM"/>
    </source>
</evidence>
<evidence type="ECO:0000256" key="1">
    <source>
        <dbReference type="SAM" id="Phobius"/>
    </source>
</evidence>